<keyword evidence="7" id="KW-1133">Transmembrane helix</keyword>
<dbReference type="KEGG" id="acan:ACA1_060250"/>
<keyword evidence="7" id="KW-0472">Membrane</keyword>
<dbReference type="Pfam" id="PF00194">
    <property type="entry name" value="Carb_anhydrase"/>
    <property type="match status" value="1"/>
</dbReference>
<dbReference type="SUPFAM" id="SSF51069">
    <property type="entry name" value="Carbonic anhydrase"/>
    <property type="match status" value="1"/>
</dbReference>
<sequence>MQLLLKVGLAIALVVVLAGGALGQCAMWSYDEGTENGPEVWGDLCVEYAKCSQGALQAPVDIRYVTMDYNMGPLSFDIVNPFADEGSTTGKTQMVSSPHSLRMDWAPGSTVTGGPFEHKARPATPLTACCSECAGEWRHRCIWLIVFYLSSLAFHAPSEFTFQGYRPDLSVYLYHHTSKKQVAVAVISFNTSHASSGFLDSLIPYLPINTTSSYVPLEFDLASLVAESFAEGYYSLLGSLTSPPCTEDASYVLARRILPASPAQLKVFADLLHHNARPTQPLNGRRIKAFVPFSNLDDNKLSKEAGWIFVGVVVAGIVVVGLGSYVLGKAKKNHPMAHPEEMELRAGN</sequence>
<keyword evidence="11" id="KW-1185">Reference proteome</keyword>
<feature type="domain" description="Alpha-carbonic anhydrase" evidence="9">
    <location>
        <begin position="26"/>
        <end position="291"/>
    </location>
</feature>
<dbReference type="InterPro" id="IPR023561">
    <property type="entry name" value="Carbonic_anhydrase_a-class"/>
</dbReference>
<dbReference type="GO" id="GO:0004089">
    <property type="term" value="F:carbonate dehydratase activity"/>
    <property type="evidence" value="ECO:0007669"/>
    <property type="project" value="UniProtKB-EC"/>
</dbReference>
<dbReference type="PROSITE" id="PS51144">
    <property type="entry name" value="ALPHA_CA_2"/>
    <property type="match status" value="1"/>
</dbReference>
<evidence type="ECO:0000256" key="1">
    <source>
        <dbReference type="ARBA" id="ARBA00010718"/>
    </source>
</evidence>
<protein>
    <recommendedName>
        <fullName evidence="2">carbonic anhydrase</fullName>
        <ecNumber evidence="2">4.2.1.1</ecNumber>
    </recommendedName>
</protein>
<evidence type="ECO:0000256" key="3">
    <source>
        <dbReference type="ARBA" id="ARBA00022723"/>
    </source>
</evidence>
<evidence type="ECO:0000313" key="10">
    <source>
        <dbReference type="EMBL" id="ELR17298.1"/>
    </source>
</evidence>
<dbReference type="VEuPathDB" id="AmoebaDB:ACA1_060250"/>
<dbReference type="OrthoDB" id="429145at2759"/>
<dbReference type="RefSeq" id="XP_004339311.1">
    <property type="nucleotide sequence ID" value="XM_004339263.1"/>
</dbReference>
<dbReference type="InterPro" id="IPR036398">
    <property type="entry name" value="CA_dom_sf"/>
</dbReference>
<keyword evidence="8" id="KW-0732">Signal</keyword>
<evidence type="ECO:0000256" key="8">
    <source>
        <dbReference type="SAM" id="SignalP"/>
    </source>
</evidence>
<dbReference type="CDD" id="cd03124">
    <property type="entry name" value="alpha_CA_prokaryotic_like"/>
    <property type="match status" value="1"/>
</dbReference>
<organism evidence="10 11">
    <name type="scientific">Acanthamoeba castellanii (strain ATCC 30010 / Neff)</name>
    <dbReference type="NCBI Taxonomy" id="1257118"/>
    <lineage>
        <taxon>Eukaryota</taxon>
        <taxon>Amoebozoa</taxon>
        <taxon>Discosea</taxon>
        <taxon>Longamoebia</taxon>
        <taxon>Centramoebida</taxon>
        <taxon>Acanthamoebidae</taxon>
        <taxon>Acanthamoeba</taxon>
    </lineage>
</organism>
<dbReference type="PANTHER" id="PTHR18952">
    <property type="entry name" value="CARBONIC ANHYDRASE"/>
    <property type="match status" value="1"/>
</dbReference>
<feature type="chain" id="PRO_5003989924" description="carbonic anhydrase" evidence="8">
    <location>
        <begin position="24"/>
        <end position="348"/>
    </location>
</feature>
<keyword evidence="3" id="KW-0479">Metal-binding</keyword>
<dbReference type="PANTHER" id="PTHR18952:SF265">
    <property type="entry name" value="CARBONIC ANHYDRASE"/>
    <property type="match status" value="1"/>
</dbReference>
<dbReference type="Proteomes" id="UP000011083">
    <property type="component" value="Unassembled WGS sequence"/>
</dbReference>
<evidence type="ECO:0000313" key="11">
    <source>
        <dbReference type="Proteomes" id="UP000011083"/>
    </source>
</evidence>
<comment type="catalytic activity">
    <reaction evidence="6">
        <text>hydrogencarbonate + H(+) = CO2 + H2O</text>
        <dbReference type="Rhea" id="RHEA:10748"/>
        <dbReference type="ChEBI" id="CHEBI:15377"/>
        <dbReference type="ChEBI" id="CHEBI:15378"/>
        <dbReference type="ChEBI" id="CHEBI:16526"/>
        <dbReference type="ChEBI" id="CHEBI:17544"/>
        <dbReference type="EC" id="4.2.1.1"/>
    </reaction>
</comment>
<dbReference type="STRING" id="1257118.L8GXK3"/>
<dbReference type="GeneID" id="14918387"/>
<feature type="transmembrane region" description="Helical" evidence="7">
    <location>
        <begin position="305"/>
        <end position="327"/>
    </location>
</feature>
<evidence type="ECO:0000256" key="7">
    <source>
        <dbReference type="SAM" id="Phobius"/>
    </source>
</evidence>
<proteinExistence type="inferred from homology"/>
<keyword evidence="7" id="KW-0812">Transmembrane</keyword>
<feature type="signal peptide" evidence="8">
    <location>
        <begin position="1"/>
        <end position="23"/>
    </location>
</feature>
<accession>L8GXK3</accession>
<reference evidence="10 11" key="1">
    <citation type="journal article" date="2013" name="Genome Biol.">
        <title>Genome of Acanthamoeba castellanii highlights extensive lateral gene transfer and early evolution of tyrosine kinase signaling.</title>
        <authorList>
            <person name="Clarke M."/>
            <person name="Lohan A.J."/>
            <person name="Liu B."/>
            <person name="Lagkouvardos I."/>
            <person name="Roy S."/>
            <person name="Zafar N."/>
            <person name="Bertelli C."/>
            <person name="Schilde C."/>
            <person name="Kianianmomeni A."/>
            <person name="Burglin T.R."/>
            <person name="Frech C."/>
            <person name="Turcotte B."/>
            <person name="Kopec K.O."/>
            <person name="Synnott J.M."/>
            <person name="Choo C."/>
            <person name="Paponov I."/>
            <person name="Finkler A."/>
            <person name="Soon Heng Tan C."/>
            <person name="Hutchins A.P."/>
            <person name="Weinmeier T."/>
            <person name="Rattei T."/>
            <person name="Chu J.S."/>
            <person name="Gimenez G."/>
            <person name="Irimia M."/>
            <person name="Rigden D.J."/>
            <person name="Fitzpatrick D.A."/>
            <person name="Lorenzo-Morales J."/>
            <person name="Bateman A."/>
            <person name="Chiu C.H."/>
            <person name="Tang P."/>
            <person name="Hegemann P."/>
            <person name="Fromm H."/>
            <person name="Raoult D."/>
            <person name="Greub G."/>
            <person name="Miranda-Saavedra D."/>
            <person name="Chen N."/>
            <person name="Nash P."/>
            <person name="Ginger M.L."/>
            <person name="Horn M."/>
            <person name="Schaap P."/>
            <person name="Caler L."/>
            <person name="Loftus B."/>
        </authorList>
    </citation>
    <scope>NUCLEOTIDE SEQUENCE [LARGE SCALE GENOMIC DNA]</scope>
    <source>
        <strain evidence="10 11">Neff</strain>
    </source>
</reference>
<dbReference type="InterPro" id="IPR041891">
    <property type="entry name" value="Alpha_CA_prokaryot-like"/>
</dbReference>
<dbReference type="Gene3D" id="3.10.200.10">
    <property type="entry name" value="Alpha carbonic anhydrase"/>
    <property type="match status" value="1"/>
</dbReference>
<dbReference type="InterPro" id="IPR001148">
    <property type="entry name" value="CA_dom"/>
</dbReference>
<dbReference type="SMART" id="SM01057">
    <property type="entry name" value="Carb_anhydrase"/>
    <property type="match status" value="1"/>
</dbReference>
<evidence type="ECO:0000259" key="9">
    <source>
        <dbReference type="PROSITE" id="PS51144"/>
    </source>
</evidence>
<keyword evidence="5" id="KW-0456">Lyase</keyword>
<dbReference type="EMBL" id="KB007974">
    <property type="protein sequence ID" value="ELR17298.1"/>
    <property type="molecule type" value="Genomic_DNA"/>
</dbReference>
<dbReference type="EC" id="4.2.1.1" evidence="2"/>
<evidence type="ECO:0000256" key="6">
    <source>
        <dbReference type="ARBA" id="ARBA00048348"/>
    </source>
</evidence>
<dbReference type="GO" id="GO:0008270">
    <property type="term" value="F:zinc ion binding"/>
    <property type="evidence" value="ECO:0007669"/>
    <property type="project" value="InterPro"/>
</dbReference>
<comment type="similarity">
    <text evidence="1">Belongs to the alpha-carbonic anhydrase family.</text>
</comment>
<evidence type="ECO:0000256" key="4">
    <source>
        <dbReference type="ARBA" id="ARBA00022833"/>
    </source>
</evidence>
<evidence type="ECO:0000256" key="2">
    <source>
        <dbReference type="ARBA" id="ARBA00012925"/>
    </source>
</evidence>
<name>L8GXK3_ACACF</name>
<keyword evidence="4" id="KW-0862">Zinc</keyword>
<dbReference type="AlphaFoldDB" id="L8GXK3"/>
<evidence type="ECO:0000256" key="5">
    <source>
        <dbReference type="ARBA" id="ARBA00023239"/>
    </source>
</evidence>
<gene>
    <name evidence="10" type="ORF">ACA1_060250</name>
</gene>